<organism evidence="3 4">
    <name type="scientific">Halteria grandinella</name>
    <dbReference type="NCBI Taxonomy" id="5974"/>
    <lineage>
        <taxon>Eukaryota</taxon>
        <taxon>Sar</taxon>
        <taxon>Alveolata</taxon>
        <taxon>Ciliophora</taxon>
        <taxon>Intramacronucleata</taxon>
        <taxon>Spirotrichea</taxon>
        <taxon>Stichotrichia</taxon>
        <taxon>Sporadotrichida</taxon>
        <taxon>Halteriidae</taxon>
        <taxon>Halteria</taxon>
    </lineage>
</organism>
<dbReference type="AlphaFoldDB" id="A0A8J8NSD5"/>
<evidence type="ECO:0000313" key="3">
    <source>
        <dbReference type="EMBL" id="TNV79904.1"/>
    </source>
</evidence>
<dbReference type="Proteomes" id="UP000785679">
    <property type="component" value="Unassembled WGS sequence"/>
</dbReference>
<evidence type="ECO:0000256" key="2">
    <source>
        <dbReference type="SAM" id="MobiDB-lite"/>
    </source>
</evidence>
<accession>A0A8J8NSD5</accession>
<feature type="coiled-coil region" evidence="1">
    <location>
        <begin position="65"/>
        <end position="135"/>
    </location>
</feature>
<comment type="caution">
    <text evidence="3">The sequence shown here is derived from an EMBL/GenBank/DDBJ whole genome shotgun (WGS) entry which is preliminary data.</text>
</comment>
<proteinExistence type="predicted"/>
<gene>
    <name evidence="3" type="ORF">FGO68_gene8949</name>
</gene>
<reference evidence="3" key="1">
    <citation type="submission" date="2019-06" db="EMBL/GenBank/DDBJ databases">
        <authorList>
            <person name="Zheng W."/>
        </authorList>
    </citation>
    <scope>NUCLEOTIDE SEQUENCE</scope>
    <source>
        <strain evidence="3">QDHG01</strain>
    </source>
</reference>
<keyword evidence="4" id="KW-1185">Reference proteome</keyword>
<feature type="region of interest" description="Disordered" evidence="2">
    <location>
        <begin position="137"/>
        <end position="162"/>
    </location>
</feature>
<protein>
    <submittedName>
        <fullName evidence="3">Uncharacterized protein</fullName>
    </submittedName>
</protein>
<evidence type="ECO:0000256" key="1">
    <source>
        <dbReference type="SAM" id="Coils"/>
    </source>
</evidence>
<dbReference type="OrthoDB" id="10258312at2759"/>
<name>A0A8J8NSD5_HALGN</name>
<evidence type="ECO:0000313" key="4">
    <source>
        <dbReference type="Proteomes" id="UP000785679"/>
    </source>
</evidence>
<sequence>MKDIKQEVQSKMKILIEKTENDDKLIHMLKTEIKRMEGAKGLKSQLSGGSQPLSQNSVAQDLSEFTKIKGENSRLKNQIKCLEIELEQKNEKVKHLLTSCVGAPDEDVEEKELRIAELEDRCEQLEKENFHIKQEMTQTAKHGFGRGATEQTPQLRSKDESDKIINELSKQNAILRRKLDDALEKLGKK</sequence>
<dbReference type="EMBL" id="RRYP01008252">
    <property type="protein sequence ID" value="TNV79904.1"/>
    <property type="molecule type" value="Genomic_DNA"/>
</dbReference>
<keyword evidence="1" id="KW-0175">Coiled coil</keyword>